<protein>
    <submittedName>
        <fullName evidence="2">Vacuolar protein sorting 26 (Vps26)</fullName>
    </submittedName>
</protein>
<gene>
    <name evidence="2" type="ORF">PAPYR_9105</name>
</gene>
<comment type="similarity">
    <text evidence="1">Belongs to the VPS26 family.</text>
</comment>
<dbReference type="InterPro" id="IPR028934">
    <property type="entry name" value="Vps26-related"/>
</dbReference>
<evidence type="ECO:0000256" key="1">
    <source>
        <dbReference type="ARBA" id="ARBA00009100"/>
    </source>
</evidence>
<dbReference type="Proteomes" id="UP001141327">
    <property type="component" value="Unassembled WGS sequence"/>
</dbReference>
<comment type="caution">
    <text evidence="2">The sequence shown here is derived from an EMBL/GenBank/DDBJ whole genome shotgun (WGS) entry which is preliminary data.</text>
</comment>
<accession>A0ABQ8U997</accession>
<organism evidence="2 3">
    <name type="scientific">Paratrimastix pyriformis</name>
    <dbReference type="NCBI Taxonomy" id="342808"/>
    <lineage>
        <taxon>Eukaryota</taxon>
        <taxon>Metamonada</taxon>
        <taxon>Preaxostyla</taxon>
        <taxon>Paratrimastigidae</taxon>
        <taxon>Paratrimastix</taxon>
    </lineage>
</organism>
<dbReference type="InterPro" id="IPR014752">
    <property type="entry name" value="Arrestin-like_C"/>
</dbReference>
<sequence>MAEKMKKLVAGLIAPCNITITFENEEGRKKIRVPGDKPEDLPLFLSTEPVRGTVHVEVMEGKKIDHMGMKVELLGQIEMFYDRGNHYDFTSVVREIETPGQLVGVHDYPFEFSTVAKEFESYNGINVRLRYFVQATITRQYSTNIQKQRDFFVQALTVEPETNTGIKMEVGIEDALHIEFEYNRSKYHLRDVIIGKISFVRVKIKIKHMELAIIKRESTFSGSNVYHETDTVTKFEVMDGCPVREEVIPIRLFLGGTDLTPTYPSVNNRFQVKYFLNLVLVDEEDRRYYKQQEITLWRKEL</sequence>
<dbReference type="SUPFAM" id="SSF81296">
    <property type="entry name" value="E set domains"/>
    <property type="match status" value="1"/>
</dbReference>
<dbReference type="PANTHER" id="PTHR12233">
    <property type="entry name" value="VACUOLAR PROTEIN SORTING 26 RELATED"/>
    <property type="match status" value="1"/>
</dbReference>
<proteinExistence type="inferred from homology"/>
<dbReference type="Pfam" id="PF03643">
    <property type="entry name" value="Vps26"/>
    <property type="match status" value="1"/>
</dbReference>
<evidence type="ECO:0000313" key="2">
    <source>
        <dbReference type="EMBL" id="KAJ4455891.1"/>
    </source>
</evidence>
<dbReference type="Gene3D" id="2.60.40.640">
    <property type="match status" value="2"/>
</dbReference>
<reference evidence="2" key="1">
    <citation type="journal article" date="2022" name="bioRxiv">
        <title>Genomics of Preaxostyla Flagellates Illuminates Evolutionary Transitions and the Path Towards Mitochondrial Loss.</title>
        <authorList>
            <person name="Novak L.V.F."/>
            <person name="Treitli S.C."/>
            <person name="Pyrih J."/>
            <person name="Halakuc P."/>
            <person name="Pipaliya S.V."/>
            <person name="Vacek V."/>
            <person name="Brzon O."/>
            <person name="Soukal P."/>
            <person name="Eme L."/>
            <person name="Dacks J.B."/>
            <person name="Karnkowska A."/>
            <person name="Elias M."/>
            <person name="Hampl V."/>
        </authorList>
    </citation>
    <scope>NUCLEOTIDE SEQUENCE</scope>
    <source>
        <strain evidence="2">RCP-MX</strain>
    </source>
</reference>
<evidence type="ECO:0000313" key="3">
    <source>
        <dbReference type="Proteomes" id="UP001141327"/>
    </source>
</evidence>
<keyword evidence="3" id="KW-1185">Reference proteome</keyword>
<dbReference type="EMBL" id="JAPMOS010000090">
    <property type="protein sequence ID" value="KAJ4455891.1"/>
    <property type="molecule type" value="Genomic_DNA"/>
</dbReference>
<name>A0ABQ8U997_9EUKA</name>
<dbReference type="InterPro" id="IPR014756">
    <property type="entry name" value="Ig_E-set"/>
</dbReference>